<evidence type="ECO:0000313" key="2">
    <source>
        <dbReference type="Proteomes" id="UP000824890"/>
    </source>
</evidence>
<gene>
    <name evidence="1" type="ORF">HID58_094375</name>
</gene>
<keyword evidence="2" id="KW-1185">Reference proteome</keyword>
<protein>
    <submittedName>
        <fullName evidence="1">Uncharacterized protein</fullName>
    </submittedName>
</protein>
<name>A0ABQ7X9Y7_BRANA</name>
<reference evidence="1 2" key="1">
    <citation type="submission" date="2021-05" db="EMBL/GenBank/DDBJ databases">
        <title>Genome Assembly of Synthetic Allotetraploid Brassica napus Reveals Homoeologous Exchanges between Subgenomes.</title>
        <authorList>
            <person name="Davis J.T."/>
        </authorList>
    </citation>
    <scope>NUCLEOTIDE SEQUENCE [LARGE SCALE GENOMIC DNA]</scope>
    <source>
        <strain evidence="2">cv. Da-Ae</strain>
        <tissue evidence="1">Seedling</tissue>
    </source>
</reference>
<accession>A0ABQ7X9Y7</accession>
<sequence>MGCKPRVTAAALSPRLEVNKCSKYSPITCAISSSLYTIFPSSRSITEKAFLLLRAFVMAWK</sequence>
<organism evidence="1 2">
    <name type="scientific">Brassica napus</name>
    <name type="common">Rape</name>
    <dbReference type="NCBI Taxonomy" id="3708"/>
    <lineage>
        <taxon>Eukaryota</taxon>
        <taxon>Viridiplantae</taxon>
        <taxon>Streptophyta</taxon>
        <taxon>Embryophyta</taxon>
        <taxon>Tracheophyta</taxon>
        <taxon>Spermatophyta</taxon>
        <taxon>Magnoliopsida</taxon>
        <taxon>eudicotyledons</taxon>
        <taxon>Gunneridae</taxon>
        <taxon>Pentapetalae</taxon>
        <taxon>rosids</taxon>
        <taxon>malvids</taxon>
        <taxon>Brassicales</taxon>
        <taxon>Brassicaceae</taxon>
        <taxon>Brassiceae</taxon>
        <taxon>Brassica</taxon>
    </lineage>
</organism>
<dbReference type="Proteomes" id="UP000824890">
    <property type="component" value="Unassembled WGS sequence"/>
</dbReference>
<comment type="caution">
    <text evidence="1">The sequence shown here is derived from an EMBL/GenBank/DDBJ whole genome shotgun (WGS) entry which is preliminary data.</text>
</comment>
<evidence type="ECO:0000313" key="1">
    <source>
        <dbReference type="EMBL" id="KAH0851906.1"/>
    </source>
</evidence>
<proteinExistence type="predicted"/>
<dbReference type="EMBL" id="JAGKQM010001387">
    <property type="protein sequence ID" value="KAH0851906.1"/>
    <property type="molecule type" value="Genomic_DNA"/>
</dbReference>